<dbReference type="InterPro" id="IPR011051">
    <property type="entry name" value="RmlC_Cupin_sf"/>
</dbReference>
<dbReference type="InterPro" id="IPR014710">
    <property type="entry name" value="RmlC-like_jellyroll"/>
</dbReference>
<dbReference type="SMART" id="SM00342">
    <property type="entry name" value="HTH_ARAC"/>
    <property type="match status" value="1"/>
</dbReference>
<dbReference type="SUPFAM" id="SSF51182">
    <property type="entry name" value="RmlC-like cupins"/>
    <property type="match status" value="1"/>
</dbReference>
<dbReference type="Proteomes" id="UP000021053">
    <property type="component" value="Unassembled WGS sequence"/>
</dbReference>
<organism evidence="5 6">
    <name type="scientific">Cryptosporangium arvum DSM 44712</name>
    <dbReference type="NCBI Taxonomy" id="927661"/>
    <lineage>
        <taxon>Bacteria</taxon>
        <taxon>Bacillati</taxon>
        <taxon>Actinomycetota</taxon>
        <taxon>Actinomycetes</taxon>
        <taxon>Cryptosporangiales</taxon>
        <taxon>Cryptosporangiaceae</taxon>
        <taxon>Cryptosporangium</taxon>
    </lineage>
</organism>
<dbReference type="PANTHER" id="PTHR46796:SF13">
    <property type="entry name" value="HTH-TYPE TRANSCRIPTIONAL ACTIVATOR RHAS"/>
    <property type="match status" value="1"/>
</dbReference>
<proteinExistence type="predicted"/>
<dbReference type="PANTHER" id="PTHR46796">
    <property type="entry name" value="HTH-TYPE TRANSCRIPTIONAL ACTIVATOR RHAS-RELATED"/>
    <property type="match status" value="1"/>
</dbReference>
<dbReference type="GO" id="GO:0003700">
    <property type="term" value="F:DNA-binding transcription factor activity"/>
    <property type="evidence" value="ECO:0007669"/>
    <property type="project" value="InterPro"/>
</dbReference>
<sequence length="303" mass="32656">MDPVTEVLRLSGLKGTVGTRIEAGSRWSAEVSGHPGIATHAVLSGGASLVTDDGRHVDLAAGDVVMLPIGAKHRLGDDPGGEPVPIPARGGAGQCLRLGSGPPRTRIFTVYYDCNHVTRTQVLDELPDFLHVEGGEPGAAYLDDVVRLLGRELSHPQLATTAVVDSLVDLILIQLVRAWLARQPEHRRGGWLGWADDPIVRDAVERVHADPAGDWSAATLAAALNVSRATLARRFQAAMGRSPAAYVTQWRMDLAASRLRDTRDPVEAVAARVGYRSVPSFTRAFLRDRGTTPGAFRRQRQKP</sequence>
<evidence type="ECO:0000256" key="3">
    <source>
        <dbReference type="ARBA" id="ARBA00023163"/>
    </source>
</evidence>
<protein>
    <submittedName>
        <fullName evidence="5">DNA-binding domain-containing protein, AraC-type</fullName>
    </submittedName>
</protein>
<keyword evidence="1" id="KW-0805">Transcription regulation</keyword>
<dbReference type="PATRIC" id="fig|927661.3.peg.3023"/>
<dbReference type="EMBL" id="JFBT01000001">
    <property type="protein sequence ID" value="EXG81939.1"/>
    <property type="molecule type" value="Genomic_DNA"/>
</dbReference>
<evidence type="ECO:0000259" key="4">
    <source>
        <dbReference type="PROSITE" id="PS01124"/>
    </source>
</evidence>
<keyword evidence="2 5" id="KW-0238">DNA-binding</keyword>
<comment type="caution">
    <text evidence="5">The sequence shown here is derived from an EMBL/GenBank/DDBJ whole genome shotgun (WGS) entry which is preliminary data.</text>
</comment>
<dbReference type="RefSeq" id="WP_035851450.1">
    <property type="nucleotide sequence ID" value="NZ_KK073874.1"/>
</dbReference>
<dbReference type="Gene3D" id="2.60.120.10">
    <property type="entry name" value="Jelly Rolls"/>
    <property type="match status" value="1"/>
</dbReference>
<evidence type="ECO:0000256" key="2">
    <source>
        <dbReference type="ARBA" id="ARBA00023125"/>
    </source>
</evidence>
<gene>
    <name evidence="5" type="ORF">CryarDRAFT_3064</name>
</gene>
<dbReference type="Pfam" id="PF12852">
    <property type="entry name" value="Cupin_6"/>
    <property type="match status" value="1"/>
</dbReference>
<feature type="domain" description="HTH araC/xylS-type" evidence="4">
    <location>
        <begin position="201"/>
        <end position="299"/>
    </location>
</feature>
<dbReference type="InterPro" id="IPR050204">
    <property type="entry name" value="AraC_XylS_family_regulators"/>
</dbReference>
<dbReference type="HOGENOM" id="CLU_000445_81_0_11"/>
<dbReference type="GO" id="GO:0043565">
    <property type="term" value="F:sequence-specific DNA binding"/>
    <property type="evidence" value="ECO:0007669"/>
    <property type="project" value="InterPro"/>
</dbReference>
<dbReference type="Gene3D" id="1.10.10.60">
    <property type="entry name" value="Homeodomain-like"/>
    <property type="match status" value="2"/>
</dbReference>
<dbReference type="InterPro" id="IPR018060">
    <property type="entry name" value="HTH_AraC"/>
</dbReference>
<dbReference type="InterPro" id="IPR032783">
    <property type="entry name" value="AraC_lig"/>
</dbReference>
<accession>A0A010ZTA7</accession>
<dbReference type="InterPro" id="IPR018062">
    <property type="entry name" value="HTH_AraC-typ_CS"/>
</dbReference>
<dbReference type="PROSITE" id="PS01124">
    <property type="entry name" value="HTH_ARAC_FAMILY_2"/>
    <property type="match status" value="1"/>
</dbReference>
<dbReference type="Pfam" id="PF12833">
    <property type="entry name" value="HTH_18"/>
    <property type="match status" value="1"/>
</dbReference>
<dbReference type="InterPro" id="IPR009057">
    <property type="entry name" value="Homeodomain-like_sf"/>
</dbReference>
<keyword evidence="6" id="KW-1185">Reference proteome</keyword>
<reference evidence="5 6" key="1">
    <citation type="submission" date="2013-07" db="EMBL/GenBank/DDBJ databases">
        <authorList>
            <consortium name="DOE Joint Genome Institute"/>
            <person name="Eisen J."/>
            <person name="Huntemann M."/>
            <person name="Han J."/>
            <person name="Chen A."/>
            <person name="Kyrpides N."/>
            <person name="Mavromatis K."/>
            <person name="Markowitz V."/>
            <person name="Palaniappan K."/>
            <person name="Ivanova N."/>
            <person name="Schaumberg A."/>
            <person name="Pati A."/>
            <person name="Liolios K."/>
            <person name="Nordberg H.P."/>
            <person name="Cantor M.N."/>
            <person name="Hua S.X."/>
            <person name="Woyke T."/>
        </authorList>
    </citation>
    <scope>NUCLEOTIDE SEQUENCE [LARGE SCALE GENOMIC DNA]</scope>
    <source>
        <strain evidence="5 6">DSM 44712</strain>
    </source>
</reference>
<evidence type="ECO:0000256" key="1">
    <source>
        <dbReference type="ARBA" id="ARBA00023015"/>
    </source>
</evidence>
<name>A0A010ZTA7_9ACTN</name>
<keyword evidence="3" id="KW-0804">Transcription</keyword>
<dbReference type="AlphaFoldDB" id="A0A010ZTA7"/>
<dbReference type="PROSITE" id="PS00041">
    <property type="entry name" value="HTH_ARAC_FAMILY_1"/>
    <property type="match status" value="1"/>
</dbReference>
<evidence type="ECO:0000313" key="6">
    <source>
        <dbReference type="Proteomes" id="UP000021053"/>
    </source>
</evidence>
<evidence type="ECO:0000313" key="5">
    <source>
        <dbReference type="EMBL" id="EXG81939.1"/>
    </source>
</evidence>
<dbReference type="SUPFAM" id="SSF46689">
    <property type="entry name" value="Homeodomain-like"/>
    <property type="match status" value="2"/>
</dbReference>